<keyword evidence="3" id="KW-0862">Zinc</keyword>
<comment type="caution">
    <text evidence="6">The sequence shown here is derived from an EMBL/GenBank/DDBJ whole genome shotgun (WGS) entry which is preliminary data.</text>
</comment>
<evidence type="ECO:0000256" key="1">
    <source>
        <dbReference type="ARBA" id="ARBA00022723"/>
    </source>
</evidence>
<protein>
    <recommendedName>
        <fullName evidence="5">MYND-type domain-containing protein</fullName>
    </recommendedName>
</protein>
<evidence type="ECO:0000313" key="7">
    <source>
        <dbReference type="Proteomes" id="UP000663888"/>
    </source>
</evidence>
<sequence length="736" mass="82819">MHMFTITELHSSFVERIAWVNPTSGDHHIYSGPDPVISSEPFELIQLLVGIYREMTKHDAPKPVLTPYMFPSQLRATSEPHFTRETFAMLVSRVMSRIHLPGGDWAAVIRSIRNMLGMMDHDSGLITHIRDLEVQFRLHGLPVEPMVSDEYFRRRAETASVFRGWANVPRLVCVTLVVPSEKLDRIRGDRAEPWPRLVCELGVDGDDRYVTYSSIQTVWGELVPSPESTEKYLIQEDPERFRSSSDLVVSFWADADIVASQPYVSLCLRKTQPVIVKYGALGPRLQLFAAKVGGERVHITRERPMAEQTQPTFRYVSNSVVNDDGTKCQLVVTTGKGVESVGSLRVRVQVDKASINGRTPVITQLGPCTLELAFGDEKRVVKFPYPVRHSDCGLRMKRNARQIDVLAPIPEPIQMGGYPSSPFPIIHHIYPSPWNIHHLYIDRMPKVDIQQKSKIRKWLIEHTTIQMSDRERMVQQNTQPANRRPSEVLVDVKEMITLLVQDYAGIQNSSEGSVSAFAFMEPTHGLYLVILIGGLRLDLAGATLVLDCAIVPVSPKAIQDLPPTAISQLESQTQVRKFQKTPAEIIAWKHLIPAFVERIRTWSHRHDCEYKASGKIPLNEDVESDPLCKCGRGIGFSGPEWQTPIWKELLPNATRAAISPLFGVPTLERVVGSASRTQKINSKSAVTELEPVNSCWGCGGAGRPLLMCTKCKRARYCSKDCQIVHWKAHKRECKAP</sequence>
<dbReference type="PROSITE" id="PS01360">
    <property type="entry name" value="ZF_MYND_1"/>
    <property type="match status" value="1"/>
</dbReference>
<reference evidence="6" key="1">
    <citation type="submission" date="2021-01" db="EMBL/GenBank/DDBJ databases">
        <authorList>
            <person name="Kaushik A."/>
        </authorList>
    </citation>
    <scope>NUCLEOTIDE SEQUENCE</scope>
    <source>
        <strain evidence="6">AG4-R118</strain>
    </source>
</reference>
<feature type="domain" description="MYND-type" evidence="5">
    <location>
        <begin position="695"/>
        <end position="733"/>
    </location>
</feature>
<evidence type="ECO:0000259" key="5">
    <source>
        <dbReference type="PROSITE" id="PS50865"/>
    </source>
</evidence>
<evidence type="ECO:0000256" key="4">
    <source>
        <dbReference type="PROSITE-ProRule" id="PRU00134"/>
    </source>
</evidence>
<organism evidence="6 7">
    <name type="scientific">Rhizoctonia solani</name>
    <dbReference type="NCBI Taxonomy" id="456999"/>
    <lineage>
        <taxon>Eukaryota</taxon>
        <taxon>Fungi</taxon>
        <taxon>Dikarya</taxon>
        <taxon>Basidiomycota</taxon>
        <taxon>Agaricomycotina</taxon>
        <taxon>Agaricomycetes</taxon>
        <taxon>Cantharellales</taxon>
        <taxon>Ceratobasidiaceae</taxon>
        <taxon>Rhizoctonia</taxon>
    </lineage>
</organism>
<name>A0A8H3AB70_9AGAM</name>
<dbReference type="SUPFAM" id="SSF144232">
    <property type="entry name" value="HIT/MYND zinc finger-like"/>
    <property type="match status" value="1"/>
</dbReference>
<evidence type="ECO:0000256" key="2">
    <source>
        <dbReference type="ARBA" id="ARBA00022771"/>
    </source>
</evidence>
<dbReference type="Proteomes" id="UP000663888">
    <property type="component" value="Unassembled WGS sequence"/>
</dbReference>
<dbReference type="AlphaFoldDB" id="A0A8H3AB70"/>
<proteinExistence type="predicted"/>
<dbReference type="InterPro" id="IPR002893">
    <property type="entry name" value="Znf_MYND"/>
</dbReference>
<keyword evidence="1" id="KW-0479">Metal-binding</keyword>
<accession>A0A8H3AB70</accession>
<dbReference type="Pfam" id="PF01753">
    <property type="entry name" value="zf-MYND"/>
    <property type="match status" value="1"/>
</dbReference>
<evidence type="ECO:0000313" key="6">
    <source>
        <dbReference type="EMBL" id="CAE6419781.1"/>
    </source>
</evidence>
<dbReference type="EMBL" id="CAJMWX010000546">
    <property type="protein sequence ID" value="CAE6419781.1"/>
    <property type="molecule type" value="Genomic_DNA"/>
</dbReference>
<keyword evidence="2 4" id="KW-0863">Zinc-finger</keyword>
<gene>
    <name evidence="6" type="ORF">RDB_LOCUS21685</name>
</gene>
<dbReference type="GO" id="GO:0008270">
    <property type="term" value="F:zinc ion binding"/>
    <property type="evidence" value="ECO:0007669"/>
    <property type="project" value="UniProtKB-KW"/>
</dbReference>
<evidence type="ECO:0000256" key="3">
    <source>
        <dbReference type="ARBA" id="ARBA00022833"/>
    </source>
</evidence>
<dbReference type="Gene3D" id="6.10.140.2220">
    <property type="match status" value="1"/>
</dbReference>
<dbReference type="PROSITE" id="PS50865">
    <property type="entry name" value="ZF_MYND_2"/>
    <property type="match status" value="1"/>
</dbReference>